<evidence type="ECO:0000313" key="1">
    <source>
        <dbReference type="Proteomes" id="UP000887580"/>
    </source>
</evidence>
<protein>
    <submittedName>
        <fullName evidence="2">Uncharacterized protein</fullName>
    </submittedName>
</protein>
<reference evidence="2" key="1">
    <citation type="submission" date="2022-11" db="UniProtKB">
        <authorList>
            <consortium name="WormBaseParasite"/>
        </authorList>
    </citation>
    <scope>IDENTIFICATION</scope>
</reference>
<dbReference type="Proteomes" id="UP000887580">
    <property type="component" value="Unplaced"/>
</dbReference>
<proteinExistence type="predicted"/>
<evidence type="ECO:0000313" key="2">
    <source>
        <dbReference type="WBParaSite" id="PS1159_v2.g15062.t1"/>
    </source>
</evidence>
<dbReference type="WBParaSite" id="PS1159_v2.g15062.t1">
    <property type="protein sequence ID" value="PS1159_v2.g15062.t1"/>
    <property type="gene ID" value="PS1159_v2.g15062"/>
</dbReference>
<organism evidence="1 2">
    <name type="scientific">Panagrolaimus sp. PS1159</name>
    <dbReference type="NCBI Taxonomy" id="55785"/>
    <lineage>
        <taxon>Eukaryota</taxon>
        <taxon>Metazoa</taxon>
        <taxon>Ecdysozoa</taxon>
        <taxon>Nematoda</taxon>
        <taxon>Chromadorea</taxon>
        <taxon>Rhabditida</taxon>
        <taxon>Tylenchina</taxon>
        <taxon>Panagrolaimomorpha</taxon>
        <taxon>Panagrolaimoidea</taxon>
        <taxon>Panagrolaimidae</taxon>
        <taxon>Panagrolaimus</taxon>
    </lineage>
</organism>
<name>A0AC35F8V0_9BILA</name>
<sequence>MHMTVCLVLAWILIYLCVMKGIKSSGKVMYITATFPYVVTTAFLVRSSTLEGAMDGLYYMISPDLNRLFDPEVWLDAATQIFFSMGLGFGGLIAFGSYNELKNNCVKDTVYLSIANLLTSLYTAIVVFCVIGFMGHQTYMDCLDNDYKTLMTLYPHKYGSLEELKTSIKLDEYIFWMEHQFHHSEFPLLSNASRYCNYKDIIASSAQGTGLAFVVFTEAILQFPFPPLWAVLFFLMLLMLGLGSMFGTLEGVITSLNDSHVITVKKPVLTAVLCGTACVIGLLFTTRAGQYWVSLFDHFAGSYALMCIAFFEIIAVIYVYGYRRFLNDLEFMTTERPGKYWTITWRFVSPVIMLILFFSSIIKSFSHHPVYSAYDPITTAQVDTAYPAWALFVALMLVSLALAPTPFIYFVRKFKIWKIEGDIPAASKCLGSTPSTTYMLKSEPSFNRMVESTASELQTIGMNGPSTNGSARNSENDRKGNGSNRHPPKRN</sequence>
<accession>A0AC35F8V0</accession>